<dbReference type="EMBL" id="PVTD01000005">
    <property type="protein sequence ID" value="PRY23206.1"/>
    <property type="molecule type" value="Genomic_DNA"/>
</dbReference>
<accession>A0A2T0RPU2</accession>
<gene>
    <name evidence="4" type="ORF">CLV78_105261</name>
</gene>
<comment type="caution">
    <text evidence="4">The sequence shown here is derived from an EMBL/GenBank/DDBJ whole genome shotgun (WGS) entry which is preliminary data.</text>
</comment>
<keyword evidence="3" id="KW-0812">Transmembrane</keyword>
<dbReference type="OrthoDB" id="7630018at2"/>
<proteinExistence type="predicted"/>
<organism evidence="4 5">
    <name type="scientific">Aliiruegeria haliotis</name>
    <dbReference type="NCBI Taxonomy" id="1280846"/>
    <lineage>
        <taxon>Bacteria</taxon>
        <taxon>Pseudomonadati</taxon>
        <taxon>Pseudomonadota</taxon>
        <taxon>Alphaproteobacteria</taxon>
        <taxon>Rhodobacterales</taxon>
        <taxon>Roseobacteraceae</taxon>
        <taxon>Aliiruegeria</taxon>
    </lineage>
</organism>
<feature type="transmembrane region" description="Helical" evidence="3">
    <location>
        <begin position="6"/>
        <end position="24"/>
    </location>
</feature>
<feature type="region of interest" description="Disordered" evidence="2">
    <location>
        <begin position="92"/>
        <end position="122"/>
    </location>
</feature>
<dbReference type="RefSeq" id="WP_106205505.1">
    <property type="nucleotide sequence ID" value="NZ_PVTD01000005.1"/>
</dbReference>
<keyword evidence="3" id="KW-1133">Transmembrane helix</keyword>
<feature type="coiled-coil region" evidence="1">
    <location>
        <begin position="41"/>
        <end position="75"/>
    </location>
</feature>
<evidence type="ECO:0000313" key="4">
    <source>
        <dbReference type="EMBL" id="PRY23206.1"/>
    </source>
</evidence>
<evidence type="ECO:0000256" key="2">
    <source>
        <dbReference type="SAM" id="MobiDB-lite"/>
    </source>
</evidence>
<reference evidence="4 5" key="1">
    <citation type="submission" date="2018-03" db="EMBL/GenBank/DDBJ databases">
        <title>Genomic Encyclopedia of Archaeal and Bacterial Type Strains, Phase II (KMG-II): from individual species to whole genera.</title>
        <authorList>
            <person name="Goeker M."/>
        </authorList>
    </citation>
    <scope>NUCLEOTIDE SEQUENCE [LARGE SCALE GENOMIC DNA]</scope>
    <source>
        <strain evidence="4 5">DSM 29328</strain>
    </source>
</reference>
<evidence type="ECO:0000256" key="3">
    <source>
        <dbReference type="SAM" id="Phobius"/>
    </source>
</evidence>
<sequence>MELVSDVLMISGALVAALYCLILSRRLTQFTDLEKGMGGAVAVLSVQVDDLKSALERAEASARASERSLKEITHRAEAAAAQMEMLLASMHDMPDLEGRSERGPKVRRHRRSVARTTSEGAS</sequence>
<evidence type="ECO:0000313" key="5">
    <source>
        <dbReference type="Proteomes" id="UP000239480"/>
    </source>
</evidence>
<keyword evidence="5" id="KW-1185">Reference proteome</keyword>
<dbReference type="AlphaFoldDB" id="A0A2T0RPU2"/>
<dbReference type="Proteomes" id="UP000239480">
    <property type="component" value="Unassembled WGS sequence"/>
</dbReference>
<evidence type="ECO:0000256" key="1">
    <source>
        <dbReference type="SAM" id="Coils"/>
    </source>
</evidence>
<name>A0A2T0RPU2_9RHOB</name>
<feature type="compositionally biased region" description="Basic and acidic residues" evidence="2">
    <location>
        <begin position="92"/>
        <end position="104"/>
    </location>
</feature>
<keyword evidence="1" id="KW-0175">Coiled coil</keyword>
<keyword evidence="3" id="KW-0472">Membrane</keyword>
<protein>
    <submittedName>
        <fullName evidence="4">Uncharacterized protein</fullName>
    </submittedName>
</protein>